<accession>A0ABD5TYN0</accession>
<comment type="caution">
    <text evidence="3">The sequence shown here is derived from an EMBL/GenBank/DDBJ whole genome shotgun (WGS) entry which is preliminary data.</text>
</comment>
<dbReference type="RefSeq" id="WP_379695451.1">
    <property type="nucleotide sequence ID" value="NZ_JBHSXH010000015.1"/>
</dbReference>
<feature type="domain" description="DUF7999" evidence="2">
    <location>
        <begin position="12"/>
        <end position="82"/>
    </location>
</feature>
<dbReference type="InterPro" id="IPR058312">
    <property type="entry name" value="DUF7999"/>
</dbReference>
<dbReference type="EMBL" id="JBHSXH010000015">
    <property type="protein sequence ID" value="MFC6825329.1"/>
    <property type="molecule type" value="Genomic_DNA"/>
</dbReference>
<dbReference type="Proteomes" id="UP001596408">
    <property type="component" value="Unassembled WGS sequence"/>
</dbReference>
<evidence type="ECO:0000313" key="3">
    <source>
        <dbReference type="EMBL" id="MFC6825329.1"/>
    </source>
</evidence>
<proteinExistence type="predicted"/>
<name>A0ABD5TYN0_9EURY</name>
<feature type="region of interest" description="Disordered" evidence="1">
    <location>
        <begin position="83"/>
        <end position="116"/>
    </location>
</feature>
<dbReference type="AlphaFoldDB" id="A0ABD5TYN0"/>
<organism evidence="3 4">
    <name type="scientific">Halopelagius fulvigenes</name>
    <dbReference type="NCBI Taxonomy" id="1198324"/>
    <lineage>
        <taxon>Archaea</taxon>
        <taxon>Methanobacteriati</taxon>
        <taxon>Methanobacteriota</taxon>
        <taxon>Stenosarchaea group</taxon>
        <taxon>Halobacteria</taxon>
        <taxon>Halobacteriales</taxon>
        <taxon>Haloferacaceae</taxon>
    </lineage>
</organism>
<gene>
    <name evidence="3" type="ORF">ACFQEV_10075</name>
</gene>
<keyword evidence="4" id="KW-1185">Reference proteome</keyword>
<protein>
    <recommendedName>
        <fullName evidence="2">DUF7999 domain-containing protein</fullName>
    </recommendedName>
</protein>
<evidence type="ECO:0000256" key="1">
    <source>
        <dbReference type="SAM" id="MobiDB-lite"/>
    </source>
</evidence>
<sequence length="116" mass="13061">MSQNITPATGDVRAVRIVWPMNDHGAMTVRVESENEVRQVVECESAEVRKTLERLPAGTTLPLKMESVGMRGNAWRAVELVDDRRTTDASSRTEYRAEQKYAPDDEVNEQREAAQA</sequence>
<reference evidence="3 4" key="1">
    <citation type="journal article" date="2019" name="Int. J. Syst. Evol. Microbiol.">
        <title>The Global Catalogue of Microorganisms (GCM) 10K type strain sequencing project: providing services to taxonomists for standard genome sequencing and annotation.</title>
        <authorList>
            <consortium name="The Broad Institute Genomics Platform"/>
            <consortium name="The Broad Institute Genome Sequencing Center for Infectious Disease"/>
            <person name="Wu L."/>
            <person name="Ma J."/>
        </authorList>
    </citation>
    <scope>NUCLEOTIDE SEQUENCE [LARGE SCALE GENOMIC DNA]</scope>
    <source>
        <strain evidence="3 4">YIM 94188</strain>
    </source>
</reference>
<evidence type="ECO:0000259" key="2">
    <source>
        <dbReference type="Pfam" id="PF26006"/>
    </source>
</evidence>
<dbReference type="Pfam" id="PF26006">
    <property type="entry name" value="DUF7999"/>
    <property type="match status" value="1"/>
</dbReference>
<evidence type="ECO:0000313" key="4">
    <source>
        <dbReference type="Proteomes" id="UP001596408"/>
    </source>
</evidence>